<dbReference type="SMART" id="SM00028">
    <property type="entry name" value="TPR"/>
    <property type="match status" value="4"/>
</dbReference>
<dbReference type="PROSITE" id="PS50005">
    <property type="entry name" value="TPR"/>
    <property type="match status" value="3"/>
</dbReference>
<dbReference type="AlphaFoldDB" id="A0A1F4U2T7"/>
<evidence type="ECO:0000313" key="3">
    <source>
        <dbReference type="Proteomes" id="UP000177025"/>
    </source>
</evidence>
<dbReference type="Pfam" id="PF13181">
    <property type="entry name" value="TPR_8"/>
    <property type="match status" value="1"/>
</dbReference>
<organism evidence="2 3">
    <name type="scientific">candidate division WOR-3 bacterium RBG_13_43_14</name>
    <dbReference type="NCBI Taxonomy" id="1802590"/>
    <lineage>
        <taxon>Bacteria</taxon>
        <taxon>Bacteria division WOR-3</taxon>
    </lineage>
</organism>
<accession>A0A1F4U2T7</accession>
<evidence type="ECO:0000313" key="2">
    <source>
        <dbReference type="EMBL" id="OGC39177.1"/>
    </source>
</evidence>
<dbReference type="GO" id="GO:0097363">
    <property type="term" value="F:protein O-acetylglucosaminyltransferase activity"/>
    <property type="evidence" value="ECO:0007669"/>
    <property type="project" value="TreeGrafter"/>
</dbReference>
<keyword evidence="1" id="KW-0802">TPR repeat</keyword>
<proteinExistence type="predicted"/>
<feature type="repeat" description="TPR" evidence="1">
    <location>
        <begin position="123"/>
        <end position="156"/>
    </location>
</feature>
<dbReference type="PANTHER" id="PTHR44366:SF1">
    <property type="entry name" value="UDP-N-ACETYLGLUCOSAMINE--PEPTIDE N-ACETYLGLUCOSAMINYLTRANSFERASE 110 KDA SUBUNIT"/>
    <property type="match status" value="1"/>
</dbReference>
<reference evidence="2 3" key="1">
    <citation type="journal article" date="2016" name="Nat. Commun.">
        <title>Thousands of microbial genomes shed light on interconnected biogeochemical processes in an aquifer system.</title>
        <authorList>
            <person name="Anantharaman K."/>
            <person name="Brown C.T."/>
            <person name="Hug L.A."/>
            <person name="Sharon I."/>
            <person name="Castelle C.J."/>
            <person name="Probst A.J."/>
            <person name="Thomas B.C."/>
            <person name="Singh A."/>
            <person name="Wilkins M.J."/>
            <person name="Karaoz U."/>
            <person name="Brodie E.L."/>
            <person name="Williams K.H."/>
            <person name="Hubbard S.S."/>
            <person name="Banfield J.F."/>
        </authorList>
    </citation>
    <scope>NUCLEOTIDE SEQUENCE [LARGE SCALE GENOMIC DNA]</scope>
</reference>
<feature type="repeat" description="TPR" evidence="1">
    <location>
        <begin position="157"/>
        <end position="190"/>
    </location>
</feature>
<dbReference type="InterPro" id="IPR011990">
    <property type="entry name" value="TPR-like_helical_dom_sf"/>
</dbReference>
<feature type="repeat" description="TPR" evidence="1">
    <location>
        <begin position="89"/>
        <end position="122"/>
    </location>
</feature>
<gene>
    <name evidence="2" type="ORF">A2Y85_02125</name>
</gene>
<dbReference type="Gene3D" id="1.25.40.10">
    <property type="entry name" value="Tetratricopeptide repeat domain"/>
    <property type="match status" value="3"/>
</dbReference>
<evidence type="ECO:0000256" key="1">
    <source>
        <dbReference type="PROSITE-ProRule" id="PRU00339"/>
    </source>
</evidence>
<dbReference type="SUPFAM" id="SSF48452">
    <property type="entry name" value="TPR-like"/>
    <property type="match status" value="1"/>
</dbReference>
<sequence length="372" mass="43013">MSRTYGLDSALKYDNEIYHIETFAEPKLFKLISQTFKSGRVLDIKETNYDHQIREKTLIDLIQALHNHQIESLANLLKLAESISKSMHADAMNKIGVLFMAKGFYQEAKKTLSNAIKLDPQLTDAHRNMGNVYKKIGDIDRAIAQYTRALYLAPANADYYLDLGLAYLEKDMYDEAFQELGKAIDFNKNFADAYFNLGLLILKEKILKSEKPNEKDVISSIVNLKYASLLDPRFQVDAFKRAIQNLEEKEFSAAHKQLSKIKEEMKKTDIHEFIYDFELFSKYSDLKEVSITVDEYIDIMYAKIETSPQYADLRNALGKAYLIKMRSLFNAALTQFKRAVEINPNYQHATRNLELVENEIKGFMLFLRAILK</sequence>
<protein>
    <recommendedName>
        <fullName evidence="4">UDP-N-acetylglucosamine--peptide N-acetylglucosaminyltransferase SPINDLY</fullName>
    </recommendedName>
</protein>
<dbReference type="Pfam" id="PF13414">
    <property type="entry name" value="TPR_11"/>
    <property type="match status" value="1"/>
</dbReference>
<dbReference type="InterPro" id="IPR019734">
    <property type="entry name" value="TPR_rpt"/>
</dbReference>
<name>A0A1F4U2T7_UNCW3</name>
<dbReference type="EMBL" id="MEUM01000145">
    <property type="protein sequence ID" value="OGC39177.1"/>
    <property type="molecule type" value="Genomic_DNA"/>
</dbReference>
<evidence type="ECO:0008006" key="4">
    <source>
        <dbReference type="Google" id="ProtNLM"/>
    </source>
</evidence>
<dbReference type="InterPro" id="IPR037919">
    <property type="entry name" value="OGT"/>
</dbReference>
<dbReference type="PROSITE" id="PS50293">
    <property type="entry name" value="TPR_REGION"/>
    <property type="match status" value="1"/>
</dbReference>
<dbReference type="PANTHER" id="PTHR44366">
    <property type="entry name" value="UDP-N-ACETYLGLUCOSAMINE--PEPTIDE N-ACETYLGLUCOSAMINYLTRANSFERASE 110 KDA SUBUNIT"/>
    <property type="match status" value="1"/>
</dbReference>
<dbReference type="Proteomes" id="UP000177025">
    <property type="component" value="Unassembled WGS sequence"/>
</dbReference>
<comment type="caution">
    <text evidence="2">The sequence shown here is derived from an EMBL/GenBank/DDBJ whole genome shotgun (WGS) entry which is preliminary data.</text>
</comment>
<dbReference type="GO" id="GO:0006493">
    <property type="term" value="P:protein O-linked glycosylation"/>
    <property type="evidence" value="ECO:0007669"/>
    <property type="project" value="InterPro"/>
</dbReference>